<evidence type="ECO:0000313" key="17">
    <source>
        <dbReference type="Proteomes" id="UP000265200"/>
    </source>
</evidence>
<dbReference type="InterPro" id="IPR002820">
    <property type="entry name" value="Mopterin_CF_biosynth-C_dom"/>
</dbReference>
<comment type="similarity">
    <text evidence="4">In the C-terminal section; belongs to the MoaC family.</text>
</comment>
<dbReference type="HAMAP" id="MF_01224_B">
    <property type="entry name" value="MoaC_B"/>
    <property type="match status" value="1"/>
</dbReference>
<keyword evidence="11" id="KW-0411">Iron-sulfur</keyword>
<organism evidence="16 17">
    <name type="scientific">Oryzias latipes</name>
    <name type="common">Japanese rice fish</name>
    <name type="synonym">Japanese killifish</name>
    <dbReference type="NCBI Taxonomy" id="8090"/>
    <lineage>
        <taxon>Eukaryota</taxon>
        <taxon>Metazoa</taxon>
        <taxon>Chordata</taxon>
        <taxon>Craniata</taxon>
        <taxon>Vertebrata</taxon>
        <taxon>Euteleostomi</taxon>
        <taxon>Actinopterygii</taxon>
        <taxon>Neopterygii</taxon>
        <taxon>Teleostei</taxon>
        <taxon>Neoteleostei</taxon>
        <taxon>Acanthomorphata</taxon>
        <taxon>Ovalentaria</taxon>
        <taxon>Atherinomorphae</taxon>
        <taxon>Beloniformes</taxon>
        <taxon>Adrianichthyidae</taxon>
        <taxon>Oryziinae</taxon>
        <taxon>Oryzias</taxon>
    </lineage>
</organism>
<dbReference type="SUPFAM" id="SSF55040">
    <property type="entry name" value="Molybdenum cofactor biosynthesis protein C, MoaC"/>
    <property type="match status" value="1"/>
</dbReference>
<evidence type="ECO:0000256" key="4">
    <source>
        <dbReference type="ARBA" id="ARBA00008484"/>
    </source>
</evidence>
<dbReference type="PANTHER" id="PTHR22960:SF0">
    <property type="entry name" value="MOLYBDENUM COFACTOR BIOSYNTHESIS PROTEIN 1"/>
    <property type="match status" value="1"/>
</dbReference>
<dbReference type="PROSITE" id="PS01305">
    <property type="entry name" value="MOAA_NIFB_PQQE"/>
    <property type="match status" value="1"/>
</dbReference>
<evidence type="ECO:0000256" key="6">
    <source>
        <dbReference type="ARBA" id="ARBA00012575"/>
    </source>
</evidence>
<dbReference type="InterPro" id="IPR047594">
    <property type="entry name" value="MoaC_bact/euk"/>
</dbReference>
<feature type="region of interest" description="Disordered" evidence="14">
    <location>
        <begin position="36"/>
        <end position="90"/>
    </location>
</feature>
<evidence type="ECO:0000256" key="11">
    <source>
        <dbReference type="ARBA" id="ARBA00023014"/>
    </source>
</evidence>
<dbReference type="Pfam" id="PF04055">
    <property type="entry name" value="Radical_SAM"/>
    <property type="match status" value="1"/>
</dbReference>
<reference evidence="16 17" key="2">
    <citation type="submission" date="2017-04" db="EMBL/GenBank/DDBJ databases">
        <title>CpG methylation of centromeres and impact of large insertions on vertebrate speciation.</title>
        <authorList>
            <person name="Ichikawa K."/>
            <person name="Yoshimura J."/>
            <person name="Morishita S."/>
        </authorList>
    </citation>
    <scope>NUCLEOTIDE SEQUENCE</scope>
    <source>
        <strain evidence="16 17">HSOK</strain>
    </source>
</reference>
<dbReference type="GO" id="GO:0006777">
    <property type="term" value="P:Mo-molybdopterin cofactor biosynthetic process"/>
    <property type="evidence" value="ECO:0007669"/>
    <property type="project" value="UniProtKB-KW"/>
</dbReference>
<evidence type="ECO:0000256" key="10">
    <source>
        <dbReference type="ARBA" id="ARBA00023004"/>
    </source>
</evidence>
<reference evidence="16" key="4">
    <citation type="submission" date="2025-09" db="UniProtKB">
        <authorList>
            <consortium name="Ensembl"/>
        </authorList>
    </citation>
    <scope>IDENTIFICATION</scope>
    <source>
        <strain evidence="16">HSOK</strain>
    </source>
</reference>
<evidence type="ECO:0000256" key="13">
    <source>
        <dbReference type="ARBA" id="ARBA00023239"/>
    </source>
</evidence>
<keyword evidence="9" id="KW-0479">Metal-binding</keyword>
<feature type="compositionally biased region" description="Polar residues" evidence="14">
    <location>
        <begin position="40"/>
        <end position="79"/>
    </location>
</feature>
<dbReference type="CDD" id="cd01335">
    <property type="entry name" value="Radical_SAM"/>
    <property type="match status" value="1"/>
</dbReference>
<reference evidence="16" key="3">
    <citation type="submission" date="2025-08" db="UniProtKB">
        <authorList>
            <consortium name="Ensembl"/>
        </authorList>
    </citation>
    <scope>IDENTIFICATION</scope>
    <source>
        <strain evidence="16">HSOK</strain>
    </source>
</reference>
<dbReference type="GO" id="GO:0051539">
    <property type="term" value="F:4 iron, 4 sulfur cluster binding"/>
    <property type="evidence" value="ECO:0007669"/>
    <property type="project" value="UniProtKB-KW"/>
</dbReference>
<dbReference type="InterPro" id="IPR023045">
    <property type="entry name" value="MoaC"/>
</dbReference>
<dbReference type="SFLD" id="SFLDG01067">
    <property type="entry name" value="SPASM/twitch_domain_containing"/>
    <property type="match status" value="1"/>
</dbReference>
<comment type="cofactor">
    <cofactor evidence="2">
        <name>[4Fe-4S] cluster</name>
        <dbReference type="ChEBI" id="CHEBI:49883"/>
    </cofactor>
</comment>
<dbReference type="EC" id="4.6.1.17" evidence="6"/>
<evidence type="ECO:0000256" key="9">
    <source>
        <dbReference type="ARBA" id="ARBA00022723"/>
    </source>
</evidence>
<sequence>MANCMNRSFAVLNRHPSVRRFRRVFAQSGGIGSGGGGFRTYSSANHSKNEQDPTLTLTSPNFSAQLSSPRKATRTTAQGAQPGPEDRLTGDHVLPFSAFLTDSFGRRHNYLRISLTEKCNLRCQYCMPEKGVKLTPRSQLLSTSEVVTIARLFVQEGVDKIRLTGGEPLIRPDLLDIINELRKLDGLKTIAVTTNGINLAKLLPRLKVAGLDLINISLDTLTPAKFEFITRRKGFHRVMEGIDRAVELGYSPVKVNCVVMRGFNEDELLDFVRLTEKKPLEVRFIEYMPFDGNKWNFKKMVSYQEMLDRIKQQWPNLERLQTGHANTAKVCLFGNSEFSLRDILRCGASDEELLQVIGAAVGRKKKEHAGMFSISQMKNRPMILIATAKGLLPPAQWIEESSLTLFHFKNDKFLLMSASPSHVCHSLRRQNLRKEAFLSLPGCTTLTHAALQICSITSWSGRSETFLRKEKPTVTNSVCSKFSNSVELGTGVIFSTCHSKTERVETHTNRLKRCFLRKPGLPVFCTILMAANFSSTHYRVRLLHNKSSKSGTTVPFRNDRQNTHHEAETHLTHTDAQGRACMVDVGGKTPTRRTATACATVLLGPTAFRLLQDNRLVKGDALTVAQLAGIMASKQTSALIPLCHPLPLEHVSVAFELDELHNAVIVTTTCQTTSKTGVEMEALTSVSMAALTVYDMCKAVTPDIVITDIKLVHKTGGKTDFHHKEFKKP</sequence>
<dbReference type="AlphaFoldDB" id="A0A3P9HU75"/>
<evidence type="ECO:0000256" key="5">
    <source>
        <dbReference type="ARBA" id="ARBA00009862"/>
    </source>
</evidence>
<dbReference type="Proteomes" id="UP000265200">
    <property type="component" value="Chromosome 22"/>
</dbReference>
<dbReference type="SUPFAM" id="SSF102114">
    <property type="entry name" value="Radical SAM enzymes"/>
    <property type="match status" value="1"/>
</dbReference>
<dbReference type="CDD" id="cd01420">
    <property type="entry name" value="MoaC_PE"/>
    <property type="match status" value="1"/>
</dbReference>
<keyword evidence="13" id="KW-0456">Lyase</keyword>
<dbReference type="GO" id="GO:0061799">
    <property type="term" value="F:cyclic pyranopterin monophosphate synthase activity"/>
    <property type="evidence" value="ECO:0007669"/>
    <property type="project" value="UniProtKB-EC"/>
</dbReference>
<dbReference type="Ensembl" id="ENSORLT00015017834.1">
    <property type="protein sequence ID" value="ENSORLP00015011084.1"/>
    <property type="gene ID" value="ENSORLG00015011893.1"/>
</dbReference>
<evidence type="ECO:0000259" key="15">
    <source>
        <dbReference type="PROSITE" id="PS51918"/>
    </source>
</evidence>
<dbReference type="Gene3D" id="3.20.20.70">
    <property type="entry name" value="Aldolase class I"/>
    <property type="match status" value="1"/>
</dbReference>
<dbReference type="InterPro" id="IPR050105">
    <property type="entry name" value="MoCo_biosynth_MoaA/MoaC"/>
</dbReference>
<reference key="1">
    <citation type="journal article" date="2007" name="Nature">
        <title>The medaka draft genome and insights into vertebrate genome evolution.</title>
        <authorList>
            <person name="Kasahara M."/>
            <person name="Naruse K."/>
            <person name="Sasaki S."/>
            <person name="Nakatani Y."/>
            <person name="Qu W."/>
            <person name="Ahsan B."/>
            <person name="Yamada T."/>
            <person name="Nagayasu Y."/>
            <person name="Doi K."/>
            <person name="Kasai Y."/>
            <person name="Jindo T."/>
            <person name="Kobayashi D."/>
            <person name="Shimada A."/>
            <person name="Toyoda A."/>
            <person name="Kuroki Y."/>
            <person name="Fujiyama A."/>
            <person name="Sasaki T."/>
            <person name="Shimizu A."/>
            <person name="Asakawa S."/>
            <person name="Shimizu N."/>
            <person name="Hashimoto S."/>
            <person name="Yang J."/>
            <person name="Lee Y."/>
            <person name="Matsushima K."/>
            <person name="Sugano S."/>
            <person name="Sakaizumi M."/>
            <person name="Narita T."/>
            <person name="Ohishi K."/>
            <person name="Haga S."/>
            <person name="Ohta F."/>
            <person name="Nomoto H."/>
            <person name="Nogata K."/>
            <person name="Morishita T."/>
            <person name="Endo T."/>
            <person name="Shin-I T."/>
            <person name="Takeda H."/>
            <person name="Morishita S."/>
            <person name="Kohara Y."/>
        </authorList>
    </citation>
    <scope>NUCLEOTIDE SEQUENCE [LARGE SCALE GENOMIC DNA]</scope>
    <source>
        <strain>Hd-rR</strain>
    </source>
</reference>
<keyword evidence="8" id="KW-0949">S-adenosyl-L-methionine</keyword>
<dbReference type="NCBIfam" id="TIGR00581">
    <property type="entry name" value="moaC"/>
    <property type="match status" value="1"/>
</dbReference>
<evidence type="ECO:0000313" key="16">
    <source>
        <dbReference type="Ensembl" id="ENSORLP00015011084.1"/>
    </source>
</evidence>
<dbReference type="Pfam" id="PF01967">
    <property type="entry name" value="MoaC"/>
    <property type="match status" value="1"/>
</dbReference>
<dbReference type="UniPathway" id="UPA00344"/>
<evidence type="ECO:0000256" key="7">
    <source>
        <dbReference type="ARBA" id="ARBA00022485"/>
    </source>
</evidence>
<protein>
    <recommendedName>
        <fullName evidence="6">cyclic pyranopterin monophosphate synthase</fullName>
        <ecNumber evidence="6">4.6.1.17</ecNumber>
    </recommendedName>
</protein>
<dbReference type="Gene3D" id="3.30.70.640">
    <property type="entry name" value="Molybdopterin cofactor biosynthesis C (MoaC) domain"/>
    <property type="match status" value="1"/>
</dbReference>
<dbReference type="InterPro" id="IPR036522">
    <property type="entry name" value="MoaC_sf"/>
</dbReference>
<feature type="domain" description="Radical SAM core" evidence="15">
    <location>
        <begin position="103"/>
        <end position="316"/>
    </location>
</feature>
<dbReference type="GO" id="GO:0046872">
    <property type="term" value="F:metal ion binding"/>
    <property type="evidence" value="ECO:0007669"/>
    <property type="project" value="UniProtKB-KW"/>
</dbReference>
<evidence type="ECO:0000256" key="14">
    <source>
        <dbReference type="SAM" id="MobiDB-lite"/>
    </source>
</evidence>
<dbReference type="SFLD" id="SFLDG01386">
    <property type="entry name" value="main_SPASM_domain-containing"/>
    <property type="match status" value="1"/>
</dbReference>
<dbReference type="NCBIfam" id="NF006870">
    <property type="entry name" value="PRK09364.1"/>
    <property type="match status" value="1"/>
</dbReference>
<dbReference type="SFLD" id="SFLDS00029">
    <property type="entry name" value="Radical_SAM"/>
    <property type="match status" value="1"/>
</dbReference>
<evidence type="ECO:0000256" key="1">
    <source>
        <dbReference type="ARBA" id="ARBA00001637"/>
    </source>
</evidence>
<keyword evidence="10" id="KW-0408">Iron</keyword>
<dbReference type="InterPro" id="IPR013785">
    <property type="entry name" value="Aldolase_TIM"/>
</dbReference>
<keyword evidence="12" id="KW-0501">Molybdenum cofactor biosynthesis</keyword>
<proteinExistence type="inferred from homology"/>
<name>A0A3P9HU75_ORYLA</name>
<evidence type="ECO:0000256" key="8">
    <source>
        <dbReference type="ARBA" id="ARBA00022691"/>
    </source>
</evidence>
<evidence type="ECO:0000256" key="2">
    <source>
        <dbReference type="ARBA" id="ARBA00001966"/>
    </source>
</evidence>
<comment type="similarity">
    <text evidence="5">In the N-terminal section; belongs to the radical SAM superfamily. MoaA family.</text>
</comment>
<dbReference type="InterPro" id="IPR007197">
    <property type="entry name" value="rSAM"/>
</dbReference>
<accession>A0A3P9HU75</accession>
<dbReference type="PROSITE" id="PS51918">
    <property type="entry name" value="RADICAL_SAM"/>
    <property type="match status" value="1"/>
</dbReference>
<comment type="catalytic activity">
    <reaction evidence="1">
        <text>(8S)-3',8-cyclo-7,8-dihydroguanosine 5'-triphosphate = cyclic pyranopterin phosphate + diphosphate</text>
        <dbReference type="Rhea" id="RHEA:49580"/>
        <dbReference type="ChEBI" id="CHEBI:33019"/>
        <dbReference type="ChEBI" id="CHEBI:59648"/>
        <dbReference type="ChEBI" id="CHEBI:131766"/>
        <dbReference type="EC" id="4.6.1.17"/>
    </reaction>
</comment>
<dbReference type="PANTHER" id="PTHR22960">
    <property type="entry name" value="MOLYBDOPTERIN COFACTOR SYNTHESIS PROTEIN A"/>
    <property type="match status" value="1"/>
</dbReference>
<dbReference type="InterPro" id="IPR006638">
    <property type="entry name" value="Elp3/MiaA/NifB-like_rSAM"/>
</dbReference>
<evidence type="ECO:0000256" key="3">
    <source>
        <dbReference type="ARBA" id="ARBA00005046"/>
    </source>
</evidence>
<evidence type="ECO:0000256" key="12">
    <source>
        <dbReference type="ARBA" id="ARBA00023150"/>
    </source>
</evidence>
<keyword evidence="7" id="KW-0004">4Fe-4S</keyword>
<dbReference type="InterPro" id="IPR058240">
    <property type="entry name" value="rSAM_sf"/>
</dbReference>
<comment type="pathway">
    <text evidence="3">Cofactor biosynthesis; molybdopterin biosynthesis.</text>
</comment>
<dbReference type="InterPro" id="IPR000385">
    <property type="entry name" value="MoaA_NifB_PqqE_Fe-S-bd_CS"/>
</dbReference>
<dbReference type="SMART" id="SM00729">
    <property type="entry name" value="Elp3"/>
    <property type="match status" value="1"/>
</dbReference>